<sequence>MALRHWCITVFDIENFYVDLDQDQWKDIRYLVYQIEKCPDTGKEHIQGYVEFKKLIRMAGVKKLFNDKTMHLEKRRGTRDEARAYCMKEESRVKGPFELGEWLKSNKDGETASGNRTDLKRLYCATKEKTDIEILEDEGLVSSYMRNFRAVDRVRSLRKPKRTVDLKVHLYYGEPGTGKSFKAYKNEIIWAKPVGQGFWFDGYMQERTVLIDDFSGASSHITLTDLLRILDCYPILVPVKGSHVWWCPDLIIVTSNVHPQNWYKYEERQSSFEALKRRFHKVFHCKKATQDMSIEVMDVVDGVHTQEDNRYTSDEIEVNKFFDLGQPSKEVFRVTGESEDVLNENYNGW</sequence>
<feature type="domain" description="CRESS-DNA virus Rep endonuclease" evidence="18">
    <location>
        <begin position="1"/>
        <end position="102"/>
    </location>
</feature>
<dbReference type="GO" id="GO:0006260">
    <property type="term" value="P:DNA replication"/>
    <property type="evidence" value="ECO:0007669"/>
    <property type="project" value="UniProtKB-KW"/>
</dbReference>
<dbReference type="SUPFAM" id="SSF52540">
    <property type="entry name" value="P-loop containing nucleoside triphosphate hydrolases"/>
    <property type="match status" value="1"/>
</dbReference>
<gene>
    <name evidence="19" type="primary">Rep</name>
</gene>
<dbReference type="GO" id="GO:0004519">
    <property type="term" value="F:endonuclease activity"/>
    <property type="evidence" value="ECO:0007669"/>
    <property type="project" value="UniProtKB-KW"/>
</dbReference>
<dbReference type="EMBL" id="KY487819">
    <property type="protein sequence ID" value="AUM61711.1"/>
    <property type="molecule type" value="Genomic_DNA"/>
</dbReference>
<keyword evidence="14" id="KW-0511">Multifunctional enzyme</keyword>
<accession>A0A2K9LSP5</accession>
<comment type="subcellular location">
    <subcellularLocation>
        <location evidence="2">Host nucleus</location>
    </subcellularLocation>
</comment>
<keyword evidence="8" id="KW-0479">Metal-binding</keyword>
<evidence type="ECO:0000256" key="13">
    <source>
        <dbReference type="ARBA" id="ARBA00023125"/>
    </source>
</evidence>
<dbReference type="GO" id="GO:0000166">
    <property type="term" value="F:nucleotide binding"/>
    <property type="evidence" value="ECO:0007669"/>
    <property type="project" value="UniProtKB-KW"/>
</dbReference>
<evidence type="ECO:0000256" key="17">
    <source>
        <dbReference type="ARBA" id="ARBA00049360"/>
    </source>
</evidence>
<dbReference type="InterPro" id="IPR027417">
    <property type="entry name" value="P-loop_NTPase"/>
</dbReference>
<evidence type="ECO:0000313" key="19">
    <source>
        <dbReference type="EMBL" id="AUM61711.1"/>
    </source>
</evidence>
<dbReference type="GO" id="GO:0016787">
    <property type="term" value="F:hydrolase activity"/>
    <property type="evidence" value="ECO:0007669"/>
    <property type="project" value="UniProtKB-KW"/>
</dbReference>
<keyword evidence="10" id="KW-0255">Endonuclease</keyword>
<dbReference type="GO" id="GO:0046872">
    <property type="term" value="F:metal ion binding"/>
    <property type="evidence" value="ECO:0007669"/>
    <property type="project" value="UniProtKB-KW"/>
</dbReference>
<name>A0A2K9LSP5_9VIRU</name>
<evidence type="ECO:0000256" key="16">
    <source>
        <dbReference type="ARBA" id="ARBA00032243"/>
    </source>
</evidence>
<keyword evidence="9" id="KW-0547">Nucleotide-binding</keyword>
<evidence type="ECO:0000256" key="10">
    <source>
        <dbReference type="ARBA" id="ARBA00022759"/>
    </source>
</evidence>
<dbReference type="GO" id="GO:0042025">
    <property type="term" value="C:host cell nucleus"/>
    <property type="evidence" value="ECO:0007669"/>
    <property type="project" value="UniProtKB-SubCell"/>
</dbReference>
<dbReference type="PROSITE" id="PS52020">
    <property type="entry name" value="CRESS_DNA_REP"/>
    <property type="match status" value="1"/>
</dbReference>
<dbReference type="GO" id="GO:0003724">
    <property type="term" value="F:RNA helicase activity"/>
    <property type="evidence" value="ECO:0007669"/>
    <property type="project" value="InterPro"/>
</dbReference>
<evidence type="ECO:0000256" key="12">
    <source>
        <dbReference type="ARBA" id="ARBA00023124"/>
    </source>
</evidence>
<dbReference type="Gene3D" id="3.40.50.300">
    <property type="entry name" value="P-loop containing nucleotide triphosphate hydrolases"/>
    <property type="match status" value="1"/>
</dbReference>
<dbReference type="InterPro" id="IPR049912">
    <property type="entry name" value="CRESS_DNA_REP"/>
</dbReference>
<keyword evidence="12" id="KW-0190">Covalent protein-DNA linkage</keyword>
<dbReference type="Pfam" id="PF02407">
    <property type="entry name" value="Viral_Rep"/>
    <property type="match status" value="1"/>
</dbReference>
<dbReference type="GO" id="GO:0003723">
    <property type="term" value="F:RNA binding"/>
    <property type="evidence" value="ECO:0007669"/>
    <property type="project" value="InterPro"/>
</dbReference>
<keyword evidence="13" id="KW-0238">DNA-binding</keyword>
<evidence type="ECO:0000256" key="15">
    <source>
        <dbReference type="ARBA" id="ARBA00030754"/>
    </source>
</evidence>
<evidence type="ECO:0000256" key="9">
    <source>
        <dbReference type="ARBA" id="ARBA00022741"/>
    </source>
</evidence>
<evidence type="ECO:0000256" key="3">
    <source>
        <dbReference type="ARBA" id="ARBA00008545"/>
    </source>
</evidence>
<organism evidence="19">
    <name type="scientific">uncultured virus</name>
    <dbReference type="NCBI Taxonomy" id="340016"/>
    <lineage>
        <taxon>Viruses</taxon>
        <taxon>environmental samples</taxon>
    </lineage>
</organism>
<keyword evidence="7" id="KW-0540">Nuclease</keyword>
<reference evidence="19" key="1">
    <citation type="submission" date="2017-01" db="EMBL/GenBank/DDBJ databases">
        <title>High-throughput sequencing uncovers low homogeneity in the biogeography of single-stranded DNA viruses.</title>
        <authorList>
            <person name="Pearson V.M."/>
            <person name="Rokyta D.R."/>
        </authorList>
    </citation>
    <scope>NUCLEOTIDE SEQUENCE</scope>
</reference>
<dbReference type="GO" id="GO:0016779">
    <property type="term" value="F:nucleotidyltransferase activity"/>
    <property type="evidence" value="ECO:0007669"/>
    <property type="project" value="UniProtKB-KW"/>
</dbReference>
<evidence type="ECO:0000256" key="1">
    <source>
        <dbReference type="ARBA" id="ARBA00001936"/>
    </source>
</evidence>
<proteinExistence type="inferred from homology"/>
<keyword evidence="6" id="KW-0235">DNA replication</keyword>
<evidence type="ECO:0000256" key="2">
    <source>
        <dbReference type="ARBA" id="ARBA00004147"/>
    </source>
</evidence>
<evidence type="ECO:0000256" key="8">
    <source>
        <dbReference type="ARBA" id="ARBA00022723"/>
    </source>
</evidence>
<evidence type="ECO:0000256" key="6">
    <source>
        <dbReference type="ARBA" id="ARBA00022705"/>
    </source>
</evidence>
<keyword evidence="11" id="KW-0378">Hydrolase</keyword>
<evidence type="ECO:0000256" key="11">
    <source>
        <dbReference type="ARBA" id="ARBA00022801"/>
    </source>
</evidence>
<protein>
    <recommendedName>
        <fullName evidence="15">ATP-dependent helicase Rep</fullName>
    </recommendedName>
    <alternativeName>
        <fullName evidence="16">RepP</fullName>
    </alternativeName>
</protein>
<keyword evidence="5" id="KW-0548">Nucleotidyltransferase</keyword>
<evidence type="ECO:0000256" key="5">
    <source>
        <dbReference type="ARBA" id="ARBA00022695"/>
    </source>
</evidence>
<keyword evidence="4" id="KW-0808">Transferase</keyword>
<comment type="catalytic activity">
    <reaction evidence="17">
        <text>ATP + H2O = ADP + phosphate + H(+)</text>
        <dbReference type="Rhea" id="RHEA:13065"/>
        <dbReference type="ChEBI" id="CHEBI:15377"/>
        <dbReference type="ChEBI" id="CHEBI:15378"/>
        <dbReference type="ChEBI" id="CHEBI:30616"/>
        <dbReference type="ChEBI" id="CHEBI:43474"/>
        <dbReference type="ChEBI" id="CHEBI:456216"/>
    </reaction>
</comment>
<dbReference type="GO" id="GO:0003677">
    <property type="term" value="F:DNA binding"/>
    <property type="evidence" value="ECO:0007669"/>
    <property type="project" value="UniProtKB-KW"/>
</dbReference>
<comment type="cofactor">
    <cofactor evidence="1">
        <name>Mn(2+)</name>
        <dbReference type="ChEBI" id="CHEBI:29035"/>
    </cofactor>
</comment>
<dbReference type="InterPro" id="IPR000605">
    <property type="entry name" value="Helicase_SF3_ssDNA/RNA_vir"/>
</dbReference>
<evidence type="ECO:0000256" key="14">
    <source>
        <dbReference type="ARBA" id="ARBA00023268"/>
    </source>
</evidence>
<evidence type="ECO:0000256" key="7">
    <source>
        <dbReference type="ARBA" id="ARBA00022722"/>
    </source>
</evidence>
<dbReference type="Gene3D" id="3.40.1310.20">
    <property type="match status" value="1"/>
</dbReference>
<evidence type="ECO:0000256" key="4">
    <source>
        <dbReference type="ARBA" id="ARBA00022679"/>
    </source>
</evidence>
<dbReference type="Pfam" id="PF00910">
    <property type="entry name" value="RNA_helicase"/>
    <property type="match status" value="1"/>
</dbReference>
<comment type="similarity">
    <text evidence="3">Belongs to the nanoviruses/circoviruses replication-associated protein family.</text>
</comment>
<evidence type="ECO:0000259" key="18">
    <source>
        <dbReference type="PROSITE" id="PS52020"/>
    </source>
</evidence>